<name>A0A8H8DGF2_9FUNG</name>
<dbReference type="Proteomes" id="UP000673691">
    <property type="component" value="Unassembled WGS sequence"/>
</dbReference>
<evidence type="ECO:0000256" key="8">
    <source>
        <dbReference type="RuleBase" id="RU366032"/>
    </source>
</evidence>
<gene>
    <name evidence="10" type="ORF">BJ554DRAFT_2282</name>
</gene>
<protein>
    <recommendedName>
        <fullName evidence="8">Protein-serine/threonine kinase</fullName>
        <ecNumber evidence="8">2.7.11.-</ecNumber>
    </recommendedName>
</protein>
<keyword evidence="4 8" id="KW-0547">Nucleotide-binding</keyword>
<reference evidence="10 11" key="1">
    <citation type="journal article" name="Sci. Rep.">
        <title>Genome-scale phylogenetic analyses confirm Olpidium as the closest living zoosporic fungus to the non-flagellated, terrestrial fungi.</title>
        <authorList>
            <person name="Chang Y."/>
            <person name="Rochon D."/>
            <person name="Sekimoto S."/>
            <person name="Wang Y."/>
            <person name="Chovatia M."/>
            <person name="Sandor L."/>
            <person name="Salamov A."/>
            <person name="Grigoriev I.V."/>
            <person name="Stajich J.E."/>
            <person name="Spatafora J.W."/>
        </authorList>
    </citation>
    <scope>NUCLEOTIDE SEQUENCE [LARGE SCALE GENOMIC DNA]</scope>
    <source>
        <strain evidence="10">S191</strain>
    </source>
</reference>
<dbReference type="OrthoDB" id="3264224at2759"/>
<keyword evidence="7 8" id="KW-0496">Mitochondrion</keyword>
<dbReference type="Gene3D" id="3.30.565.10">
    <property type="entry name" value="Histidine kinase-like ATPase, C-terminal domain"/>
    <property type="match status" value="1"/>
</dbReference>
<evidence type="ECO:0000256" key="5">
    <source>
        <dbReference type="ARBA" id="ARBA00022777"/>
    </source>
</evidence>
<feature type="domain" description="Branched-chain alpha-ketoacid dehydrogenase kinase/Pyruvate dehydrogenase kinase N-terminal" evidence="9">
    <location>
        <begin position="2"/>
        <end position="42"/>
    </location>
</feature>
<dbReference type="InterPro" id="IPR018955">
    <property type="entry name" value="BCDHK/PDK_N"/>
</dbReference>
<organism evidence="10 11">
    <name type="scientific">Olpidium bornovanus</name>
    <dbReference type="NCBI Taxonomy" id="278681"/>
    <lineage>
        <taxon>Eukaryota</taxon>
        <taxon>Fungi</taxon>
        <taxon>Fungi incertae sedis</taxon>
        <taxon>Olpidiomycota</taxon>
        <taxon>Olpidiomycotina</taxon>
        <taxon>Olpidiomycetes</taxon>
        <taxon>Olpidiales</taxon>
        <taxon>Olpidiaceae</taxon>
        <taxon>Olpidium</taxon>
    </lineage>
</organism>
<dbReference type="SUPFAM" id="SSF69012">
    <property type="entry name" value="alpha-ketoacid dehydrogenase kinase, N-terminal domain"/>
    <property type="match status" value="1"/>
</dbReference>
<dbReference type="GO" id="GO:0004740">
    <property type="term" value="F:pyruvate dehydrogenase (acetyl-transferring) kinase activity"/>
    <property type="evidence" value="ECO:0007669"/>
    <property type="project" value="TreeGrafter"/>
</dbReference>
<dbReference type="PANTHER" id="PTHR11947:SF20">
    <property type="entry name" value="[3-METHYL-2-OXOBUTANOATE DEHYDROGENASE [LIPOAMIDE]] KINASE, MITOCHONDRIAL"/>
    <property type="match status" value="1"/>
</dbReference>
<sequence>MSQRDIGAFLDDMIRARIGIRLIAEQHLALHQETAEHMVGVVNSAVEPAVLIRDSGDIVREMCEVHYGSAPELLIDGDQRMTFAYIPVHLEYLMTELLKNAYRATVEQSARANRFPHPP</sequence>
<dbReference type="PANTHER" id="PTHR11947">
    <property type="entry name" value="PYRUVATE DEHYDROGENASE KINASE"/>
    <property type="match status" value="1"/>
</dbReference>
<comment type="subcellular location">
    <subcellularLocation>
        <location evidence="8">Mitochondrion matrix</location>
    </subcellularLocation>
</comment>
<dbReference type="GO" id="GO:0010906">
    <property type="term" value="P:regulation of glucose metabolic process"/>
    <property type="evidence" value="ECO:0007669"/>
    <property type="project" value="TreeGrafter"/>
</dbReference>
<evidence type="ECO:0000313" key="11">
    <source>
        <dbReference type="Proteomes" id="UP000673691"/>
    </source>
</evidence>
<dbReference type="EC" id="2.7.11.-" evidence="8"/>
<dbReference type="InterPro" id="IPR039028">
    <property type="entry name" value="BCKD/PDK"/>
</dbReference>
<accession>A0A8H8DGF2</accession>
<dbReference type="InterPro" id="IPR036890">
    <property type="entry name" value="HATPase_C_sf"/>
</dbReference>
<dbReference type="InterPro" id="IPR036784">
    <property type="entry name" value="AK/P_DHK_N_sf"/>
</dbReference>
<dbReference type="Gene3D" id="1.20.140.20">
    <property type="entry name" value="Alpha-ketoacid/pyruvate dehydrogenase kinase, N-terminal domain"/>
    <property type="match status" value="1"/>
</dbReference>
<dbReference type="GO" id="GO:0005524">
    <property type="term" value="F:ATP binding"/>
    <property type="evidence" value="ECO:0007669"/>
    <property type="project" value="UniProtKB-UniRule"/>
</dbReference>
<evidence type="ECO:0000256" key="7">
    <source>
        <dbReference type="ARBA" id="ARBA00023128"/>
    </source>
</evidence>
<comment type="similarity">
    <text evidence="1 8">Belongs to the PDK/BCKDK protein kinase family.</text>
</comment>
<dbReference type="AlphaFoldDB" id="A0A8H8DGF2"/>
<evidence type="ECO:0000256" key="1">
    <source>
        <dbReference type="ARBA" id="ARBA00006155"/>
    </source>
</evidence>
<evidence type="ECO:0000256" key="6">
    <source>
        <dbReference type="ARBA" id="ARBA00022840"/>
    </source>
</evidence>
<proteinExistence type="inferred from homology"/>
<dbReference type="EMBL" id="JAEFCI010009732">
    <property type="protein sequence ID" value="KAG5457644.1"/>
    <property type="molecule type" value="Genomic_DNA"/>
</dbReference>
<evidence type="ECO:0000259" key="9">
    <source>
        <dbReference type="Pfam" id="PF10436"/>
    </source>
</evidence>
<evidence type="ECO:0000256" key="4">
    <source>
        <dbReference type="ARBA" id="ARBA00022741"/>
    </source>
</evidence>
<dbReference type="Pfam" id="PF10436">
    <property type="entry name" value="BCDHK_Adom3"/>
    <property type="match status" value="1"/>
</dbReference>
<keyword evidence="5 8" id="KW-0418">Kinase</keyword>
<dbReference type="GO" id="GO:0005759">
    <property type="term" value="C:mitochondrial matrix"/>
    <property type="evidence" value="ECO:0007669"/>
    <property type="project" value="UniProtKB-SubCell"/>
</dbReference>
<keyword evidence="3 8" id="KW-0808">Transferase</keyword>
<keyword evidence="11" id="KW-1185">Reference proteome</keyword>
<dbReference type="SUPFAM" id="SSF55874">
    <property type="entry name" value="ATPase domain of HSP90 chaperone/DNA topoisomerase II/histidine kinase"/>
    <property type="match status" value="1"/>
</dbReference>
<keyword evidence="6 8" id="KW-0067">ATP-binding</keyword>
<evidence type="ECO:0000256" key="3">
    <source>
        <dbReference type="ARBA" id="ARBA00022679"/>
    </source>
</evidence>
<keyword evidence="2" id="KW-0597">Phosphoprotein</keyword>
<evidence type="ECO:0000256" key="2">
    <source>
        <dbReference type="ARBA" id="ARBA00022553"/>
    </source>
</evidence>
<evidence type="ECO:0000313" key="10">
    <source>
        <dbReference type="EMBL" id="KAG5457644.1"/>
    </source>
</evidence>
<comment type="caution">
    <text evidence="10">The sequence shown here is derived from an EMBL/GenBank/DDBJ whole genome shotgun (WGS) entry which is preliminary data.</text>
</comment>